<feature type="region of interest" description="Disordered" evidence="1">
    <location>
        <begin position="1"/>
        <end position="30"/>
    </location>
</feature>
<accession>A0A2P2K8U7</accession>
<evidence type="ECO:0000313" key="2">
    <source>
        <dbReference type="EMBL" id="MBX02107.1"/>
    </source>
</evidence>
<reference evidence="2" key="1">
    <citation type="submission" date="2018-02" db="EMBL/GenBank/DDBJ databases">
        <title>Rhizophora mucronata_Transcriptome.</title>
        <authorList>
            <person name="Meera S.P."/>
            <person name="Sreeshan A."/>
            <person name="Augustine A."/>
        </authorList>
    </citation>
    <scope>NUCLEOTIDE SEQUENCE</scope>
    <source>
        <tissue evidence="2">Leaf</tissue>
    </source>
</reference>
<dbReference type="AlphaFoldDB" id="A0A2P2K8U7"/>
<proteinExistence type="predicted"/>
<sequence>MKNWPLSEIARKKQRGKEEIGPFNEDYGVL</sequence>
<name>A0A2P2K8U7_RHIMU</name>
<organism evidence="2">
    <name type="scientific">Rhizophora mucronata</name>
    <name type="common">Asiatic mangrove</name>
    <dbReference type="NCBI Taxonomy" id="61149"/>
    <lineage>
        <taxon>Eukaryota</taxon>
        <taxon>Viridiplantae</taxon>
        <taxon>Streptophyta</taxon>
        <taxon>Embryophyta</taxon>
        <taxon>Tracheophyta</taxon>
        <taxon>Spermatophyta</taxon>
        <taxon>Magnoliopsida</taxon>
        <taxon>eudicotyledons</taxon>
        <taxon>Gunneridae</taxon>
        <taxon>Pentapetalae</taxon>
        <taxon>rosids</taxon>
        <taxon>fabids</taxon>
        <taxon>Malpighiales</taxon>
        <taxon>Rhizophoraceae</taxon>
        <taxon>Rhizophora</taxon>
    </lineage>
</organism>
<evidence type="ECO:0000256" key="1">
    <source>
        <dbReference type="SAM" id="MobiDB-lite"/>
    </source>
</evidence>
<protein>
    <submittedName>
        <fullName evidence="2">Uncharacterized protein MANES_13G068200</fullName>
    </submittedName>
</protein>
<dbReference type="EMBL" id="GGEC01021623">
    <property type="protein sequence ID" value="MBX02107.1"/>
    <property type="molecule type" value="Transcribed_RNA"/>
</dbReference>